<evidence type="ECO:0000313" key="3">
    <source>
        <dbReference type="EMBL" id="SEQ71662.1"/>
    </source>
</evidence>
<dbReference type="EMBL" id="FOGF01000005">
    <property type="protein sequence ID" value="SEQ71662.1"/>
    <property type="molecule type" value="Genomic_DNA"/>
</dbReference>
<dbReference type="InterPro" id="IPR029063">
    <property type="entry name" value="SAM-dependent_MTases_sf"/>
</dbReference>
<dbReference type="PANTHER" id="PTHR43542">
    <property type="entry name" value="METHYLTRANSFERASE"/>
    <property type="match status" value="1"/>
</dbReference>
<proteinExistence type="predicted"/>
<dbReference type="AlphaFoldDB" id="A0A1H9IAU5"/>
<evidence type="ECO:0000256" key="2">
    <source>
        <dbReference type="ARBA" id="ARBA00022679"/>
    </source>
</evidence>
<dbReference type="InterPro" id="IPR004398">
    <property type="entry name" value="RNA_MeTrfase_RsmD"/>
</dbReference>
<dbReference type="PIRSF" id="PIRSF004553">
    <property type="entry name" value="CHP00095"/>
    <property type="match status" value="1"/>
</dbReference>
<dbReference type="CDD" id="cd02440">
    <property type="entry name" value="AdoMet_MTases"/>
    <property type="match status" value="1"/>
</dbReference>
<dbReference type="OrthoDB" id="9803017at2"/>
<dbReference type="GO" id="GO:0008168">
    <property type="term" value="F:methyltransferase activity"/>
    <property type="evidence" value="ECO:0007669"/>
    <property type="project" value="UniProtKB-KW"/>
</dbReference>
<dbReference type="Pfam" id="PF03602">
    <property type="entry name" value="Cons_hypoth95"/>
    <property type="match status" value="1"/>
</dbReference>
<dbReference type="Gene3D" id="3.40.50.150">
    <property type="entry name" value="Vaccinia Virus protein VP39"/>
    <property type="match status" value="1"/>
</dbReference>
<keyword evidence="1 3" id="KW-0489">Methyltransferase</keyword>
<dbReference type="SUPFAM" id="SSF53335">
    <property type="entry name" value="S-adenosyl-L-methionine-dependent methyltransferases"/>
    <property type="match status" value="1"/>
</dbReference>
<keyword evidence="2 3" id="KW-0808">Transferase</keyword>
<gene>
    <name evidence="3" type="ORF">SAMN05421767_10521</name>
</gene>
<sequence>MRVVSGEYRGRNLRAVPGNNTRPTTDKIKESLFNIIGPYFDGGVMLDMYAGSGGIAIEAVSRGMDHAFLCEKNRQALQTIKQNIDITKEEERFTVIPGNVKANLARLSTMKDFEPISLVFLDPPYRLQEISKDIEKLLSLNLLAEDCIIVAEVDKEMELPSEIGEFILQRRVEYGITAIHVYEKE</sequence>
<keyword evidence="4" id="KW-1185">Reference proteome</keyword>
<protein>
    <submittedName>
        <fullName evidence="3">16S rRNA (Guanine(966)-N(2))-methyltransferase RsmD</fullName>
    </submittedName>
</protein>
<dbReference type="STRING" id="137733.SAMN05421767_10521"/>
<evidence type="ECO:0000313" key="4">
    <source>
        <dbReference type="Proteomes" id="UP000198556"/>
    </source>
</evidence>
<organism evidence="3 4">
    <name type="scientific">Granulicatella balaenopterae</name>
    <dbReference type="NCBI Taxonomy" id="137733"/>
    <lineage>
        <taxon>Bacteria</taxon>
        <taxon>Bacillati</taxon>
        <taxon>Bacillota</taxon>
        <taxon>Bacilli</taxon>
        <taxon>Lactobacillales</taxon>
        <taxon>Carnobacteriaceae</taxon>
        <taxon>Granulicatella</taxon>
    </lineage>
</organism>
<reference evidence="3 4" key="1">
    <citation type="submission" date="2016-10" db="EMBL/GenBank/DDBJ databases">
        <authorList>
            <person name="de Groot N.N."/>
        </authorList>
    </citation>
    <scope>NUCLEOTIDE SEQUENCE [LARGE SCALE GENOMIC DNA]</scope>
    <source>
        <strain evidence="3 4">DSM 15827</strain>
    </source>
</reference>
<accession>A0A1H9IAU5</accession>
<name>A0A1H9IAU5_9LACT</name>
<dbReference type="NCBIfam" id="TIGR00095">
    <property type="entry name" value="16S rRNA (guanine(966)-N(2))-methyltransferase RsmD"/>
    <property type="match status" value="1"/>
</dbReference>
<dbReference type="Proteomes" id="UP000198556">
    <property type="component" value="Unassembled WGS sequence"/>
</dbReference>
<dbReference type="GO" id="GO:0031167">
    <property type="term" value="P:rRNA methylation"/>
    <property type="evidence" value="ECO:0007669"/>
    <property type="project" value="InterPro"/>
</dbReference>
<dbReference type="PANTHER" id="PTHR43542:SF1">
    <property type="entry name" value="METHYLTRANSFERASE"/>
    <property type="match status" value="1"/>
</dbReference>
<evidence type="ECO:0000256" key="1">
    <source>
        <dbReference type="ARBA" id="ARBA00022603"/>
    </source>
</evidence>
<dbReference type="RefSeq" id="WP_089746007.1">
    <property type="nucleotide sequence ID" value="NZ_FOGF01000005.1"/>
</dbReference>